<dbReference type="Proteomes" id="UP000682308">
    <property type="component" value="Unassembled WGS sequence"/>
</dbReference>
<sequence>MLNLLVTLGLTGTAALAAAGVQWIRDRSRERLYRTIARSLPRGGSMTEQQPDGSVWELRIPPDGDAR</sequence>
<evidence type="ECO:0000256" key="1">
    <source>
        <dbReference type="SAM" id="MobiDB-lite"/>
    </source>
</evidence>
<organism evidence="2 3">
    <name type="scientific">Streptomyces tuirus</name>
    <dbReference type="NCBI Taxonomy" id="68278"/>
    <lineage>
        <taxon>Bacteria</taxon>
        <taxon>Bacillati</taxon>
        <taxon>Actinomycetota</taxon>
        <taxon>Actinomycetes</taxon>
        <taxon>Kitasatosporales</taxon>
        <taxon>Streptomycetaceae</taxon>
        <taxon>Streptomyces</taxon>
    </lineage>
</organism>
<evidence type="ECO:0000313" key="2">
    <source>
        <dbReference type="EMBL" id="MBR8641810.1"/>
    </source>
</evidence>
<protein>
    <submittedName>
        <fullName evidence="2">Uncharacterized protein</fullName>
    </submittedName>
</protein>
<name>A0A941FCT9_9ACTN</name>
<gene>
    <name evidence="2" type="ORF">KEF29_26915</name>
</gene>
<accession>A0A941FCT9</accession>
<feature type="region of interest" description="Disordered" evidence="1">
    <location>
        <begin position="42"/>
        <end position="67"/>
    </location>
</feature>
<proteinExistence type="predicted"/>
<reference evidence="2 3" key="1">
    <citation type="submission" date="2021-04" db="EMBL/GenBank/DDBJ databases">
        <title>Characterization of the biosynthetic gene cluster of new lipopeptides with antitumor activity in the genome of the marine Streptomyces PHM034.</title>
        <authorList>
            <person name="Ceniceros A."/>
            <person name="Canedo L."/>
            <person name="Mendez C."/>
            <person name="Olano C."/>
            <person name="Schleissner C."/>
            <person name="Cuevas C."/>
            <person name="De La Calle F."/>
            <person name="Salas J.A."/>
        </authorList>
    </citation>
    <scope>NUCLEOTIDE SEQUENCE [LARGE SCALE GENOMIC DNA]</scope>
    <source>
        <strain evidence="2 3">PHM034</strain>
    </source>
</reference>
<dbReference type="AlphaFoldDB" id="A0A941FCT9"/>
<comment type="caution">
    <text evidence="2">The sequence shown here is derived from an EMBL/GenBank/DDBJ whole genome shotgun (WGS) entry which is preliminary data.</text>
</comment>
<keyword evidence="3" id="KW-1185">Reference proteome</keyword>
<evidence type="ECO:0000313" key="3">
    <source>
        <dbReference type="Proteomes" id="UP000682308"/>
    </source>
</evidence>
<dbReference type="EMBL" id="JAGTPG010000002">
    <property type="protein sequence ID" value="MBR8641810.1"/>
    <property type="molecule type" value="Genomic_DNA"/>
</dbReference>